<evidence type="ECO:0000313" key="2">
    <source>
        <dbReference type="EMBL" id="MBB2144004.1"/>
    </source>
</evidence>
<evidence type="ECO:0000313" key="3">
    <source>
        <dbReference type="Proteomes" id="UP000601055"/>
    </source>
</evidence>
<protein>
    <submittedName>
        <fullName evidence="2">Uncharacterized protein</fullName>
    </submittedName>
</protein>
<comment type="caution">
    <text evidence="2">The sequence shown here is derived from an EMBL/GenBank/DDBJ whole genome shotgun (WGS) entry which is preliminary data.</text>
</comment>
<reference evidence="2" key="1">
    <citation type="submission" date="2019-11" db="EMBL/GenBank/DDBJ databases">
        <title>Description of Pedobacter sp. LMG 31464T.</title>
        <authorList>
            <person name="Carlier A."/>
            <person name="Qi S."/>
            <person name="Vandamme P."/>
        </authorList>
    </citation>
    <scope>NUCLEOTIDE SEQUENCE</scope>
    <source>
        <strain evidence="2">LMG 31464</strain>
    </source>
</reference>
<organism evidence="2 3">
    <name type="scientific">Pedobacter planticolens</name>
    <dbReference type="NCBI Taxonomy" id="2679964"/>
    <lineage>
        <taxon>Bacteria</taxon>
        <taxon>Pseudomonadati</taxon>
        <taxon>Bacteroidota</taxon>
        <taxon>Sphingobacteriia</taxon>
        <taxon>Sphingobacteriales</taxon>
        <taxon>Sphingobacteriaceae</taxon>
        <taxon>Pedobacter</taxon>
    </lineage>
</organism>
<feature type="transmembrane region" description="Helical" evidence="1">
    <location>
        <begin position="49"/>
        <end position="82"/>
    </location>
</feature>
<keyword evidence="1" id="KW-0472">Membrane</keyword>
<dbReference type="EMBL" id="WNXD01000001">
    <property type="protein sequence ID" value="MBB2144004.1"/>
    <property type="molecule type" value="Genomic_DNA"/>
</dbReference>
<name>A0A923DUB8_9SPHI</name>
<keyword evidence="3" id="KW-1185">Reference proteome</keyword>
<feature type="transmembrane region" description="Helical" evidence="1">
    <location>
        <begin position="12"/>
        <end position="37"/>
    </location>
</feature>
<dbReference type="RefSeq" id="WP_182920706.1">
    <property type="nucleotide sequence ID" value="NZ_WNXD01000001.1"/>
</dbReference>
<dbReference type="Proteomes" id="UP000601055">
    <property type="component" value="Unassembled WGS sequence"/>
</dbReference>
<proteinExistence type="predicted"/>
<sequence>MNKDLFSFKKLFFAYLFAMIPFSLLGGILSLFNIVPVNFNGNPTYGFKGFIVAILFTPFIALMFSGLNWLFLNLGVLIYRLFSKQR</sequence>
<keyword evidence="1" id="KW-0812">Transmembrane</keyword>
<keyword evidence="1" id="KW-1133">Transmembrane helix</keyword>
<evidence type="ECO:0000256" key="1">
    <source>
        <dbReference type="SAM" id="Phobius"/>
    </source>
</evidence>
<gene>
    <name evidence="2" type="ORF">GM921_00775</name>
</gene>
<accession>A0A923DUB8</accession>
<dbReference type="AlphaFoldDB" id="A0A923DUB8"/>